<protein>
    <submittedName>
        <fullName evidence="1">(rape) hypothetical protein</fullName>
    </submittedName>
</protein>
<sequence>METESLPTFQAHTSLIILPQVPCNHSLIALPFSQNLSFRHPSPPP</sequence>
<dbReference type="AlphaFoldDB" id="A0A817AMT4"/>
<reference evidence="1" key="1">
    <citation type="submission" date="2021-01" db="EMBL/GenBank/DDBJ databases">
        <authorList>
            <consortium name="Genoscope - CEA"/>
            <person name="William W."/>
        </authorList>
    </citation>
    <scope>NUCLEOTIDE SEQUENCE</scope>
</reference>
<organism evidence="1">
    <name type="scientific">Brassica napus</name>
    <name type="common">Rape</name>
    <dbReference type="NCBI Taxonomy" id="3708"/>
    <lineage>
        <taxon>Eukaryota</taxon>
        <taxon>Viridiplantae</taxon>
        <taxon>Streptophyta</taxon>
        <taxon>Embryophyta</taxon>
        <taxon>Tracheophyta</taxon>
        <taxon>Spermatophyta</taxon>
        <taxon>Magnoliopsida</taxon>
        <taxon>eudicotyledons</taxon>
        <taxon>Gunneridae</taxon>
        <taxon>Pentapetalae</taxon>
        <taxon>rosids</taxon>
        <taxon>malvids</taxon>
        <taxon>Brassicales</taxon>
        <taxon>Brassicaceae</taxon>
        <taxon>Brassiceae</taxon>
        <taxon>Brassica</taxon>
    </lineage>
</organism>
<name>A0A817AMT4_BRANA</name>
<proteinExistence type="predicted"/>
<evidence type="ECO:0000313" key="1">
    <source>
        <dbReference type="EMBL" id="CAF2267621.1"/>
    </source>
</evidence>
<dbReference type="Proteomes" id="UP001295469">
    <property type="component" value="Chromosome A04"/>
</dbReference>
<accession>A0A817AMT4</accession>
<dbReference type="EMBL" id="HG994358">
    <property type="protein sequence ID" value="CAF2267621.1"/>
    <property type="molecule type" value="Genomic_DNA"/>
</dbReference>
<gene>
    <name evidence="1" type="ORF">DARMORV10_A04P05630.1</name>
</gene>